<reference evidence="1" key="1">
    <citation type="submission" date="2024-12" db="EMBL/GenBank/DDBJ databases">
        <authorList>
            <person name="Wu N."/>
        </authorList>
    </citation>
    <scope>NUCLEOTIDE SEQUENCE</scope>
    <source>
        <strain evidence="1">P15</strain>
    </source>
</reference>
<sequence length="536" mass="60923">MYKLVIVDDEPSVVNGLGTYFDWAAYGIELVGTADDGDKGLALIKEVEPDIVLTDVKMPSMDGIAMSTEIRNILPHAKIIFISGFDNAEYLKSALKVHAVDYIFKPVSRKELHTVITRVLTSLQEEAKAKELVNEMQVKLTESLPLLRERFLLSVISDGFKEERVRERIRFLNLPLLDAQAYIVMVVVIDDLSQVMDSRSERDKQLLSYAALNIIQELMDKTKRGVVFEKVTGEYVGILLQGPEMEGEEDGLLVLAAAVRDNLSRWLKLSVTIGVGEYVNKLSELPLSYKQAREAASQKWYLGKNQILTVDSLQSVESKHYRLAETAEQVLAAIKSGDNTGLGRELDEIFDSMSRSRKEGFRYGRNISQQLILLSTRVLLELNALNGDWEAKETEAWEMVLRQETIQDLKKHVSSYLDEVCSCVREKRSGRTGSVIDRIHRLIQERYAENLTIVEIAEGVFLSPTYVSLLFKQETGETLFEYLTKVRIEKAKELLRDPRNKFYEICHAVGYVDPSHFSKLFKKMTGFTPSAYRDQL</sequence>
<gene>
    <name evidence="1" type="ORF">ACI1P1_03960</name>
</gene>
<protein>
    <submittedName>
        <fullName evidence="1">Response regulator</fullName>
    </submittedName>
</protein>
<keyword evidence="2" id="KW-1185">Reference proteome</keyword>
<comment type="caution">
    <text evidence="1">The sequence shown here is derived from an EMBL/GenBank/DDBJ whole genome shotgun (WGS) entry which is preliminary data.</text>
</comment>
<organism evidence="1 2">
    <name type="scientific">Paenibacillus mesotrionivorans</name>
    <dbReference type="NCBI Taxonomy" id="3160968"/>
    <lineage>
        <taxon>Bacteria</taxon>
        <taxon>Bacillati</taxon>
        <taxon>Bacillota</taxon>
        <taxon>Bacilli</taxon>
        <taxon>Bacillales</taxon>
        <taxon>Paenibacillaceae</taxon>
        <taxon>Paenibacillus</taxon>
    </lineage>
</organism>
<name>A0ACC7NSP4_9BACL</name>
<dbReference type="Proteomes" id="UP001631969">
    <property type="component" value="Unassembled WGS sequence"/>
</dbReference>
<proteinExistence type="predicted"/>
<dbReference type="EMBL" id="JBJURJ010000002">
    <property type="protein sequence ID" value="MFM9327450.1"/>
    <property type="molecule type" value="Genomic_DNA"/>
</dbReference>
<evidence type="ECO:0000313" key="2">
    <source>
        <dbReference type="Proteomes" id="UP001631969"/>
    </source>
</evidence>
<evidence type="ECO:0000313" key="1">
    <source>
        <dbReference type="EMBL" id="MFM9327450.1"/>
    </source>
</evidence>
<accession>A0ACC7NSP4</accession>